<dbReference type="EMBL" id="VEVO01000015">
    <property type="protein sequence ID" value="KAF0030948.1"/>
    <property type="molecule type" value="Genomic_DNA"/>
</dbReference>
<proteinExistence type="predicted"/>
<dbReference type="AlphaFoldDB" id="A0A6A4SFE3"/>
<gene>
    <name evidence="2" type="ORF">F2P81_017679</name>
</gene>
<evidence type="ECO:0000313" key="3">
    <source>
        <dbReference type="Proteomes" id="UP000438429"/>
    </source>
</evidence>
<name>A0A6A4SFE3_SCOMX</name>
<organism evidence="2 3">
    <name type="scientific">Scophthalmus maximus</name>
    <name type="common">Turbot</name>
    <name type="synonym">Psetta maxima</name>
    <dbReference type="NCBI Taxonomy" id="52904"/>
    <lineage>
        <taxon>Eukaryota</taxon>
        <taxon>Metazoa</taxon>
        <taxon>Chordata</taxon>
        <taxon>Craniata</taxon>
        <taxon>Vertebrata</taxon>
        <taxon>Euteleostomi</taxon>
        <taxon>Actinopterygii</taxon>
        <taxon>Neopterygii</taxon>
        <taxon>Teleostei</taxon>
        <taxon>Neoteleostei</taxon>
        <taxon>Acanthomorphata</taxon>
        <taxon>Carangaria</taxon>
        <taxon>Pleuronectiformes</taxon>
        <taxon>Pleuronectoidei</taxon>
        <taxon>Scophthalmidae</taxon>
        <taxon>Scophthalmus</taxon>
    </lineage>
</organism>
<reference evidence="2 3" key="1">
    <citation type="submission" date="2019-06" db="EMBL/GenBank/DDBJ databases">
        <title>Draft genomes of female and male turbot (Scophthalmus maximus).</title>
        <authorList>
            <person name="Xu H."/>
            <person name="Xu X.-W."/>
            <person name="Shao C."/>
            <person name="Chen S."/>
        </authorList>
    </citation>
    <scope>NUCLEOTIDE SEQUENCE [LARGE SCALE GENOMIC DNA]</scope>
    <source>
        <strain evidence="2">Ysfricsl-2016a</strain>
        <tissue evidence="2">Blood</tissue>
    </source>
</reference>
<evidence type="ECO:0000256" key="1">
    <source>
        <dbReference type="SAM" id="MobiDB-lite"/>
    </source>
</evidence>
<protein>
    <submittedName>
        <fullName evidence="2">Uncharacterized protein</fullName>
    </submittedName>
</protein>
<sequence>MFVADVLSELLSDCASVTKSRSRATPPYRRQRTPAFCRESSDEQSTVTVTLKEAEKPPDSEGGPAAGGFLRTNICVILCPLSSDTCRIFKRDADFSFPRSSVVNSDRNMNP</sequence>
<evidence type="ECO:0000313" key="2">
    <source>
        <dbReference type="EMBL" id="KAF0030948.1"/>
    </source>
</evidence>
<accession>A0A6A4SFE3</accession>
<feature type="region of interest" description="Disordered" evidence="1">
    <location>
        <begin position="22"/>
        <end position="68"/>
    </location>
</feature>
<comment type="caution">
    <text evidence="2">The sequence shown here is derived from an EMBL/GenBank/DDBJ whole genome shotgun (WGS) entry which is preliminary data.</text>
</comment>
<dbReference type="Proteomes" id="UP000438429">
    <property type="component" value="Unassembled WGS sequence"/>
</dbReference>